<gene>
    <name evidence="2" type="ORF">LCGC14_2828810</name>
</gene>
<proteinExistence type="predicted"/>
<feature type="domain" description="Polyvalent protein metallopeptidase" evidence="1">
    <location>
        <begin position="22"/>
        <end position="138"/>
    </location>
</feature>
<dbReference type="EMBL" id="LAZR01053819">
    <property type="protein sequence ID" value="KKK79905.1"/>
    <property type="molecule type" value="Genomic_DNA"/>
</dbReference>
<dbReference type="Pfam" id="PF18818">
    <property type="entry name" value="MPTase-PolyVal"/>
    <property type="match status" value="1"/>
</dbReference>
<dbReference type="InterPro" id="IPR041459">
    <property type="entry name" value="MPTase-PolyVal"/>
</dbReference>
<sequence>RKHEPVQAAQATVRAMPNRPGIVHGYTGAAYSPRTDIIRMPKPERFDSNESYYSTLFHELTHSTGHTDRLGRKGIMEPVMFGSSDYSREELVAEMGSAFLCGETGILETCIDRTSAYIEGWLKALRGDRKLVVVAAAQAQKAADFILNRTFEG</sequence>
<comment type="caution">
    <text evidence="2">The sequence shown here is derived from an EMBL/GenBank/DDBJ whole genome shotgun (WGS) entry which is preliminary data.</text>
</comment>
<protein>
    <recommendedName>
        <fullName evidence="1">Polyvalent protein metallopeptidase domain-containing protein</fullName>
    </recommendedName>
</protein>
<organism evidence="2">
    <name type="scientific">marine sediment metagenome</name>
    <dbReference type="NCBI Taxonomy" id="412755"/>
    <lineage>
        <taxon>unclassified sequences</taxon>
        <taxon>metagenomes</taxon>
        <taxon>ecological metagenomes</taxon>
    </lineage>
</organism>
<evidence type="ECO:0000313" key="2">
    <source>
        <dbReference type="EMBL" id="KKK79905.1"/>
    </source>
</evidence>
<evidence type="ECO:0000259" key="1">
    <source>
        <dbReference type="Pfam" id="PF18818"/>
    </source>
</evidence>
<dbReference type="AlphaFoldDB" id="A0A0F8Z1J4"/>
<feature type="non-terminal residue" evidence="2">
    <location>
        <position position="1"/>
    </location>
</feature>
<reference evidence="2" key="1">
    <citation type="journal article" date="2015" name="Nature">
        <title>Complex archaea that bridge the gap between prokaryotes and eukaryotes.</title>
        <authorList>
            <person name="Spang A."/>
            <person name="Saw J.H."/>
            <person name="Jorgensen S.L."/>
            <person name="Zaremba-Niedzwiedzka K."/>
            <person name="Martijn J."/>
            <person name="Lind A.E."/>
            <person name="van Eijk R."/>
            <person name="Schleper C."/>
            <person name="Guy L."/>
            <person name="Ettema T.J."/>
        </authorList>
    </citation>
    <scope>NUCLEOTIDE SEQUENCE</scope>
</reference>
<name>A0A0F8Z1J4_9ZZZZ</name>
<accession>A0A0F8Z1J4</accession>